<dbReference type="EMBL" id="MQWB01000001">
    <property type="protein sequence ID" value="OZC03011.1"/>
    <property type="molecule type" value="Genomic_DNA"/>
</dbReference>
<dbReference type="Gene3D" id="3.30.70.2390">
    <property type="match status" value="1"/>
</dbReference>
<accession>A0A259TZ66</accession>
<dbReference type="InParanoid" id="A0A259TZ66"/>
<name>A0A259TZ66_9BACT</name>
<keyword evidence="1" id="KW-0472">Membrane</keyword>
<comment type="caution">
    <text evidence="3">The sequence shown here is derived from an EMBL/GenBank/DDBJ whole genome shotgun (WGS) entry which is preliminary data.</text>
</comment>
<dbReference type="InterPro" id="IPR027381">
    <property type="entry name" value="LytR/CpsA/Psr_C"/>
</dbReference>
<protein>
    <recommendedName>
        <fullName evidence="2">LytR/CpsA/Psr regulator C-terminal domain-containing protein</fullName>
    </recommendedName>
</protein>
<evidence type="ECO:0000313" key="4">
    <source>
        <dbReference type="Proteomes" id="UP000216446"/>
    </source>
</evidence>
<sequence length="159" mass="16817">MARPRIVDVLLNAALVGVGLLVAVLLYGLLTRTFAPRTTPTRDAEITLGAEPGADPIQVEVRNAVGVDGLGREATAFLRRRGFDVVEVGNAPLREETAVEVRAGTDTYAQRVAAALGVPDDRVTAPGPLAEYDPDVAVYIGADYTRLAPFRALSSDSTD</sequence>
<keyword evidence="1" id="KW-1133">Transmembrane helix</keyword>
<dbReference type="RefSeq" id="WP_179271097.1">
    <property type="nucleotide sequence ID" value="NZ_MQWB01000001.1"/>
</dbReference>
<organism evidence="3 4">
    <name type="scientific">Rubricoccus marinus</name>
    <dbReference type="NCBI Taxonomy" id="716817"/>
    <lineage>
        <taxon>Bacteria</taxon>
        <taxon>Pseudomonadati</taxon>
        <taxon>Rhodothermota</taxon>
        <taxon>Rhodothermia</taxon>
        <taxon>Rhodothermales</taxon>
        <taxon>Rubricoccaceae</taxon>
        <taxon>Rubricoccus</taxon>
    </lineage>
</organism>
<feature type="domain" description="LytR/CpsA/Psr regulator C-terminal" evidence="2">
    <location>
        <begin position="57"/>
        <end position="144"/>
    </location>
</feature>
<dbReference type="Proteomes" id="UP000216446">
    <property type="component" value="Unassembled WGS sequence"/>
</dbReference>
<proteinExistence type="predicted"/>
<evidence type="ECO:0000313" key="3">
    <source>
        <dbReference type="EMBL" id="OZC03011.1"/>
    </source>
</evidence>
<dbReference type="AlphaFoldDB" id="A0A259TZ66"/>
<evidence type="ECO:0000256" key="1">
    <source>
        <dbReference type="SAM" id="Phobius"/>
    </source>
</evidence>
<feature type="transmembrane region" description="Helical" evidence="1">
    <location>
        <begin position="9"/>
        <end position="30"/>
    </location>
</feature>
<dbReference type="Pfam" id="PF13399">
    <property type="entry name" value="LytR_C"/>
    <property type="match status" value="1"/>
</dbReference>
<evidence type="ECO:0000259" key="2">
    <source>
        <dbReference type="Pfam" id="PF13399"/>
    </source>
</evidence>
<reference evidence="3 4" key="1">
    <citation type="submission" date="2016-11" db="EMBL/GenBank/DDBJ databases">
        <title>Study of marine rhodopsin-containing bacteria.</title>
        <authorList>
            <person name="Yoshizawa S."/>
            <person name="Kumagai Y."/>
            <person name="Kogure K."/>
        </authorList>
    </citation>
    <scope>NUCLEOTIDE SEQUENCE [LARGE SCALE GENOMIC DNA]</scope>
    <source>
        <strain evidence="3 4">SG-29</strain>
    </source>
</reference>
<keyword evidence="4" id="KW-1185">Reference proteome</keyword>
<gene>
    <name evidence="3" type="ORF">BSZ36_08535</name>
</gene>
<keyword evidence="1" id="KW-0812">Transmembrane</keyword>